<comment type="caution">
    <text evidence="2">The sequence shown here is derived from an EMBL/GenBank/DDBJ whole genome shotgun (WGS) entry which is preliminary data.</text>
</comment>
<keyword evidence="3" id="KW-1185">Reference proteome</keyword>
<accession>A0A6G1EUY6</accession>
<dbReference type="AlphaFoldDB" id="A0A6G1EUY6"/>
<evidence type="ECO:0000256" key="1">
    <source>
        <dbReference type="SAM" id="MobiDB-lite"/>
    </source>
</evidence>
<protein>
    <submittedName>
        <fullName evidence="2">Uncharacterized protein</fullName>
    </submittedName>
</protein>
<name>A0A6G1EUY6_9ORYZ</name>
<gene>
    <name evidence="2" type="ORF">E2562_003256</name>
</gene>
<organism evidence="2 3">
    <name type="scientific">Oryza meyeriana var. granulata</name>
    <dbReference type="NCBI Taxonomy" id="110450"/>
    <lineage>
        <taxon>Eukaryota</taxon>
        <taxon>Viridiplantae</taxon>
        <taxon>Streptophyta</taxon>
        <taxon>Embryophyta</taxon>
        <taxon>Tracheophyta</taxon>
        <taxon>Spermatophyta</taxon>
        <taxon>Magnoliopsida</taxon>
        <taxon>Liliopsida</taxon>
        <taxon>Poales</taxon>
        <taxon>Poaceae</taxon>
        <taxon>BOP clade</taxon>
        <taxon>Oryzoideae</taxon>
        <taxon>Oryzeae</taxon>
        <taxon>Oryzinae</taxon>
        <taxon>Oryza</taxon>
        <taxon>Oryza meyeriana</taxon>
    </lineage>
</organism>
<evidence type="ECO:0000313" key="2">
    <source>
        <dbReference type="EMBL" id="KAF0928444.1"/>
    </source>
</evidence>
<reference evidence="2 3" key="1">
    <citation type="submission" date="2019-11" db="EMBL/GenBank/DDBJ databases">
        <title>Whole genome sequence of Oryza granulata.</title>
        <authorList>
            <person name="Li W."/>
        </authorList>
    </citation>
    <scope>NUCLEOTIDE SEQUENCE [LARGE SCALE GENOMIC DNA]</scope>
    <source>
        <strain evidence="3">cv. Menghai</strain>
        <tissue evidence="2">Leaf</tissue>
    </source>
</reference>
<feature type="compositionally biased region" description="Pro residues" evidence="1">
    <location>
        <begin position="81"/>
        <end position="92"/>
    </location>
</feature>
<evidence type="ECO:0000313" key="3">
    <source>
        <dbReference type="Proteomes" id="UP000479710"/>
    </source>
</evidence>
<feature type="region of interest" description="Disordered" evidence="1">
    <location>
        <begin position="71"/>
        <end position="92"/>
    </location>
</feature>
<sequence>MDDLASPRLTWICPPPPPKPRPWLWITLPRLDQPAATAKAEGVAVHDLASPVVIAEAKAVAVLTWICPPAPWTTSHRLVRPSPPSSSPSPSR</sequence>
<dbReference type="EMBL" id="SPHZ02000002">
    <property type="protein sequence ID" value="KAF0928444.1"/>
    <property type="molecule type" value="Genomic_DNA"/>
</dbReference>
<proteinExistence type="predicted"/>
<dbReference type="Proteomes" id="UP000479710">
    <property type="component" value="Unassembled WGS sequence"/>
</dbReference>